<reference evidence="1 2" key="1">
    <citation type="submission" date="2019-05" db="EMBL/GenBank/DDBJ databases">
        <title>Another draft genome of Portunus trituberculatus and its Hox gene families provides insights of decapod evolution.</title>
        <authorList>
            <person name="Jeong J.-H."/>
            <person name="Song I."/>
            <person name="Kim S."/>
            <person name="Choi T."/>
            <person name="Kim D."/>
            <person name="Ryu S."/>
            <person name="Kim W."/>
        </authorList>
    </citation>
    <scope>NUCLEOTIDE SEQUENCE [LARGE SCALE GENOMIC DNA]</scope>
    <source>
        <tissue evidence="1">Muscle</tissue>
    </source>
</reference>
<gene>
    <name evidence="1" type="ORF">E2C01_020677</name>
</gene>
<proteinExistence type="predicted"/>
<organism evidence="1 2">
    <name type="scientific">Portunus trituberculatus</name>
    <name type="common">Swimming crab</name>
    <name type="synonym">Neptunus trituberculatus</name>
    <dbReference type="NCBI Taxonomy" id="210409"/>
    <lineage>
        <taxon>Eukaryota</taxon>
        <taxon>Metazoa</taxon>
        <taxon>Ecdysozoa</taxon>
        <taxon>Arthropoda</taxon>
        <taxon>Crustacea</taxon>
        <taxon>Multicrustacea</taxon>
        <taxon>Malacostraca</taxon>
        <taxon>Eumalacostraca</taxon>
        <taxon>Eucarida</taxon>
        <taxon>Decapoda</taxon>
        <taxon>Pleocyemata</taxon>
        <taxon>Brachyura</taxon>
        <taxon>Eubrachyura</taxon>
        <taxon>Portunoidea</taxon>
        <taxon>Portunidae</taxon>
        <taxon>Portuninae</taxon>
        <taxon>Portunus</taxon>
    </lineage>
</organism>
<accession>A0A5B7E2E2</accession>
<dbReference type="EMBL" id="VSRR010001760">
    <property type="protein sequence ID" value="MPC27507.1"/>
    <property type="molecule type" value="Genomic_DNA"/>
</dbReference>
<comment type="caution">
    <text evidence="1">The sequence shown here is derived from an EMBL/GenBank/DDBJ whole genome shotgun (WGS) entry which is preliminary data.</text>
</comment>
<name>A0A5B7E2E2_PORTR</name>
<dbReference type="AlphaFoldDB" id="A0A5B7E2E2"/>
<sequence>MDGAAAGTVKRRTSPGERVLTEGYIFGNVTGDNGSGAGTLALLPRQFFLDLYKYRRRAALDPNLACRLMFQVSYRIL</sequence>
<keyword evidence="2" id="KW-1185">Reference proteome</keyword>
<protein>
    <submittedName>
        <fullName evidence="1">Uncharacterized protein</fullName>
    </submittedName>
</protein>
<dbReference type="Proteomes" id="UP000324222">
    <property type="component" value="Unassembled WGS sequence"/>
</dbReference>
<evidence type="ECO:0000313" key="2">
    <source>
        <dbReference type="Proteomes" id="UP000324222"/>
    </source>
</evidence>
<evidence type="ECO:0000313" key="1">
    <source>
        <dbReference type="EMBL" id="MPC27507.1"/>
    </source>
</evidence>
<dbReference type="OrthoDB" id="45670at2759"/>